<comment type="caution">
    <text evidence="9">The sequence shown here is derived from an EMBL/GenBank/DDBJ whole genome shotgun (WGS) entry which is preliminary data.</text>
</comment>
<keyword evidence="10" id="KW-1185">Reference proteome</keyword>
<dbReference type="OrthoDB" id="2592092at2759"/>
<name>A0A7J6JPB7_COLFN</name>
<dbReference type="EMBL" id="ANPB02000001">
    <property type="protein sequence ID" value="KAF4491867.1"/>
    <property type="molecule type" value="Genomic_DNA"/>
</dbReference>
<reference evidence="9 10" key="2">
    <citation type="submission" date="2020-04" db="EMBL/GenBank/DDBJ databases">
        <title>Genome sequencing and assembly of multiple isolates from the Colletotrichum gloeosporioides species complex.</title>
        <authorList>
            <person name="Gan P."/>
            <person name="Shirasu K."/>
        </authorList>
    </citation>
    <scope>NUCLEOTIDE SEQUENCE [LARGE SCALE GENOMIC DNA]</scope>
    <source>
        <strain evidence="9 10">Nara gc5</strain>
    </source>
</reference>
<evidence type="ECO:0000256" key="2">
    <source>
        <dbReference type="ARBA" id="ARBA00022723"/>
    </source>
</evidence>
<feature type="compositionally biased region" description="Low complexity" evidence="6">
    <location>
        <begin position="18"/>
        <end position="62"/>
    </location>
</feature>
<evidence type="ECO:0000259" key="7">
    <source>
        <dbReference type="Pfam" id="PF07967"/>
    </source>
</evidence>
<dbReference type="PANTHER" id="PTHR15835">
    <property type="entry name" value="NUCLEAR-INTERACTING PARTNER OF ALK"/>
    <property type="match status" value="1"/>
</dbReference>
<dbReference type="InterPro" id="IPR013909">
    <property type="entry name" value="NuBaID_C"/>
</dbReference>
<dbReference type="GeneID" id="43619384"/>
<feature type="domain" description="C3HC-type" evidence="7">
    <location>
        <begin position="125"/>
        <end position="263"/>
    </location>
</feature>
<dbReference type="RefSeq" id="XP_031885672.1">
    <property type="nucleotide sequence ID" value="XM_032035375.1"/>
</dbReference>
<comment type="subcellular location">
    <subcellularLocation>
        <location evidence="1">Nucleus</location>
    </subcellularLocation>
</comment>
<dbReference type="InterPro" id="IPR012935">
    <property type="entry name" value="NuBaID_N"/>
</dbReference>
<dbReference type="Pfam" id="PF07967">
    <property type="entry name" value="zf-C3HC"/>
    <property type="match status" value="1"/>
</dbReference>
<dbReference type="Gene3D" id="1.10.1170.10">
    <property type="entry name" value="Inhibitor Of Apoptosis Protein (2mihbC-IAP-1), Chain A"/>
    <property type="match status" value="1"/>
</dbReference>
<dbReference type="Proteomes" id="UP000011096">
    <property type="component" value="Unassembled WGS sequence"/>
</dbReference>
<protein>
    <submittedName>
        <fullName evidence="9">NIPA-like protein</fullName>
    </submittedName>
</protein>
<dbReference type="AlphaFoldDB" id="A0A7J6JPB7"/>
<dbReference type="InParanoid" id="A0A7J6JPB7"/>
<evidence type="ECO:0000313" key="9">
    <source>
        <dbReference type="EMBL" id="KAF4491867.1"/>
    </source>
</evidence>
<organism evidence="9 10">
    <name type="scientific">Colletotrichum fructicola (strain Nara gc5)</name>
    <name type="common">Anthracnose fungus</name>
    <name type="synonym">Colletotrichum gloeosporioides (strain Nara gc5)</name>
    <dbReference type="NCBI Taxonomy" id="1213859"/>
    <lineage>
        <taxon>Eukaryota</taxon>
        <taxon>Fungi</taxon>
        <taxon>Dikarya</taxon>
        <taxon>Ascomycota</taxon>
        <taxon>Pezizomycotina</taxon>
        <taxon>Sordariomycetes</taxon>
        <taxon>Hypocreomycetidae</taxon>
        <taxon>Glomerellales</taxon>
        <taxon>Glomerellaceae</taxon>
        <taxon>Colletotrichum</taxon>
        <taxon>Colletotrichum gloeosporioides species complex</taxon>
    </lineage>
</organism>
<sequence>MNATKRKFNALIQGMGRSSTSTKSSDDFSSLPAESPRPSTTSLPASTASTSNTTNTNTDSNAKMPLSIEEDILLKRRRLQALTERATIKNTTTGVAATKVSNVVLKKWTPNSKETVVQVSSKYAPTDRNELLKRLASFQEITDWTPKPDRVNEIEWAKRGWVCQGKDRVRCSLCNKELVVKLNKREVDGKEVPVLVASDVEEALVEKYSDLIVTAHLDQCLWRRRGCDDSLLRLSLTNAKLSMEALRQRYDELCARKSFLPYEFNLRLPEGLNVDSVLAQLPEDFFTNPPPAKDSPDPKRPNKVALALAMTGWQGLTNPRIGAVPNSASCHTCLRRLGLWMFKSKEVNAEGEVLVPAPMDHLDPIREHRFFCPWKNPVAQRLSTAKPGSESDMAAWKCLAQVLKNDAYLRGALDDRPKNKSWHSRGASVPSTPVRKGGGAPTTPGGSYDSPSAATEPAGEDDEKSRDAKDKERWARLRRVKSLFESKNAKKIRRTLSRPGTARSTASAATVATAATAATTGQEKETEKA</sequence>
<evidence type="ECO:0000256" key="4">
    <source>
        <dbReference type="ARBA" id="ARBA00022833"/>
    </source>
</evidence>
<reference evidence="9 10" key="1">
    <citation type="submission" date="2012-08" db="EMBL/GenBank/DDBJ databases">
        <authorList>
            <person name="Gan P.H.P."/>
            <person name="Ikeda K."/>
            <person name="Irieda H."/>
            <person name="Narusaka M."/>
            <person name="O'Connell R.J."/>
            <person name="Narusaka Y."/>
            <person name="Takano Y."/>
            <person name="Kubo Y."/>
            <person name="Shirasu K."/>
        </authorList>
    </citation>
    <scope>NUCLEOTIDE SEQUENCE [LARGE SCALE GENOMIC DNA]</scope>
    <source>
        <strain evidence="9 10">Nara gc5</strain>
    </source>
</reference>
<feature type="domain" description="NuBaID C-terminal" evidence="8">
    <location>
        <begin position="305"/>
        <end position="407"/>
    </location>
</feature>
<evidence type="ECO:0000256" key="5">
    <source>
        <dbReference type="ARBA" id="ARBA00023242"/>
    </source>
</evidence>
<feature type="region of interest" description="Disordered" evidence="6">
    <location>
        <begin position="415"/>
        <end position="529"/>
    </location>
</feature>
<dbReference type="PANTHER" id="PTHR15835:SF6">
    <property type="entry name" value="ZINC FINGER C3HC-TYPE PROTEIN 1"/>
    <property type="match status" value="1"/>
</dbReference>
<evidence type="ECO:0000256" key="3">
    <source>
        <dbReference type="ARBA" id="ARBA00022771"/>
    </source>
</evidence>
<evidence type="ECO:0000313" key="10">
    <source>
        <dbReference type="Proteomes" id="UP000011096"/>
    </source>
</evidence>
<keyword evidence="4" id="KW-0862">Zinc</keyword>
<dbReference type="Pfam" id="PF08600">
    <property type="entry name" value="NuBaID_C"/>
    <property type="match status" value="1"/>
</dbReference>
<keyword evidence="2" id="KW-0479">Metal-binding</keyword>
<gene>
    <name evidence="9" type="primary">zc3hc1</name>
    <name evidence="9" type="ORF">CGGC5_v002372</name>
</gene>
<evidence type="ECO:0000256" key="6">
    <source>
        <dbReference type="SAM" id="MobiDB-lite"/>
    </source>
</evidence>
<keyword evidence="5" id="KW-0539">Nucleus</keyword>
<keyword evidence="3" id="KW-0863">Zinc-finger</keyword>
<dbReference type="SUPFAM" id="SSF57924">
    <property type="entry name" value="Inhibitor of apoptosis (IAP) repeat"/>
    <property type="match status" value="1"/>
</dbReference>
<evidence type="ECO:0000256" key="1">
    <source>
        <dbReference type="ARBA" id="ARBA00004123"/>
    </source>
</evidence>
<feature type="region of interest" description="Disordered" evidence="6">
    <location>
        <begin position="1"/>
        <end position="64"/>
    </location>
</feature>
<dbReference type="GO" id="GO:0008270">
    <property type="term" value="F:zinc ion binding"/>
    <property type="evidence" value="ECO:0007669"/>
    <property type="project" value="UniProtKB-KW"/>
</dbReference>
<accession>A0A7J6JPB7</accession>
<evidence type="ECO:0000259" key="8">
    <source>
        <dbReference type="Pfam" id="PF08600"/>
    </source>
</evidence>
<feature type="compositionally biased region" description="Basic and acidic residues" evidence="6">
    <location>
        <begin position="463"/>
        <end position="475"/>
    </location>
</feature>
<feature type="compositionally biased region" description="Low complexity" evidence="6">
    <location>
        <begin position="501"/>
        <end position="520"/>
    </location>
</feature>
<proteinExistence type="predicted"/>
<dbReference type="GO" id="GO:0005634">
    <property type="term" value="C:nucleus"/>
    <property type="evidence" value="ECO:0007669"/>
    <property type="project" value="UniProtKB-SubCell"/>
</dbReference>